<protein>
    <submittedName>
        <fullName evidence="1">Uncharacterized protein</fullName>
    </submittedName>
</protein>
<evidence type="ECO:0000313" key="2">
    <source>
        <dbReference type="Proteomes" id="UP000501690"/>
    </source>
</evidence>
<dbReference type="AlphaFoldDB" id="A0A4D6LNG2"/>
<proteinExistence type="predicted"/>
<accession>A0A4D6LNG2</accession>
<sequence length="53" mass="4836">MLGLPRDGGRCGAFAVAVGCVESGRMAVAAGGMAVGGAGMAAAGAGMGVAVMH</sequence>
<name>A0A4D6LNG2_VIGUN</name>
<dbReference type="Proteomes" id="UP000501690">
    <property type="component" value="Linkage Group LG4"/>
</dbReference>
<reference evidence="1 2" key="1">
    <citation type="submission" date="2019-04" db="EMBL/GenBank/DDBJ databases">
        <title>An improved genome assembly and genetic linkage map for asparagus bean, Vigna unguiculata ssp. sesquipedialis.</title>
        <authorList>
            <person name="Xia Q."/>
            <person name="Zhang R."/>
            <person name="Dong Y."/>
        </authorList>
    </citation>
    <scope>NUCLEOTIDE SEQUENCE [LARGE SCALE GENOMIC DNA]</scope>
    <source>
        <tissue evidence="1">Leaf</tissue>
    </source>
</reference>
<organism evidence="1 2">
    <name type="scientific">Vigna unguiculata</name>
    <name type="common">Cowpea</name>
    <dbReference type="NCBI Taxonomy" id="3917"/>
    <lineage>
        <taxon>Eukaryota</taxon>
        <taxon>Viridiplantae</taxon>
        <taxon>Streptophyta</taxon>
        <taxon>Embryophyta</taxon>
        <taxon>Tracheophyta</taxon>
        <taxon>Spermatophyta</taxon>
        <taxon>Magnoliopsida</taxon>
        <taxon>eudicotyledons</taxon>
        <taxon>Gunneridae</taxon>
        <taxon>Pentapetalae</taxon>
        <taxon>rosids</taxon>
        <taxon>fabids</taxon>
        <taxon>Fabales</taxon>
        <taxon>Fabaceae</taxon>
        <taxon>Papilionoideae</taxon>
        <taxon>50 kb inversion clade</taxon>
        <taxon>NPAAA clade</taxon>
        <taxon>indigoferoid/millettioid clade</taxon>
        <taxon>Phaseoleae</taxon>
        <taxon>Vigna</taxon>
    </lineage>
</organism>
<dbReference type="EMBL" id="CP039348">
    <property type="protein sequence ID" value="QCD89564.1"/>
    <property type="molecule type" value="Genomic_DNA"/>
</dbReference>
<evidence type="ECO:0000313" key="1">
    <source>
        <dbReference type="EMBL" id="QCD89564.1"/>
    </source>
</evidence>
<gene>
    <name evidence="1" type="ORF">DEO72_LG4g510</name>
</gene>
<keyword evidence="2" id="KW-1185">Reference proteome</keyword>